<dbReference type="AlphaFoldDB" id="A0A840FFR2"/>
<gene>
    <name evidence="2" type="ORF">GGQ80_002460</name>
</gene>
<sequence length="74" mass="7648">MPDIDTLAKAIAHVRDFRTSLYDGDEIDEASGLSAADLDIVIAAAERQLQSETSAGSDLTPGGSLTVDDLGDVA</sequence>
<dbReference type="EMBL" id="JACIEV010000007">
    <property type="protein sequence ID" value="MBB4154544.1"/>
    <property type="molecule type" value="Genomic_DNA"/>
</dbReference>
<evidence type="ECO:0000313" key="2">
    <source>
        <dbReference type="EMBL" id="MBB4154544.1"/>
    </source>
</evidence>
<accession>A0A840FFR2</accession>
<evidence type="ECO:0000256" key="1">
    <source>
        <dbReference type="SAM" id="MobiDB-lite"/>
    </source>
</evidence>
<reference evidence="2 3" key="1">
    <citation type="submission" date="2020-08" db="EMBL/GenBank/DDBJ databases">
        <title>Genomic Encyclopedia of Type Strains, Phase IV (KMG-IV): sequencing the most valuable type-strain genomes for metagenomic binning, comparative biology and taxonomic classification.</title>
        <authorList>
            <person name="Goeker M."/>
        </authorList>
    </citation>
    <scope>NUCLEOTIDE SEQUENCE [LARGE SCALE GENOMIC DNA]</scope>
    <source>
        <strain evidence="2 3">YC6723</strain>
    </source>
</reference>
<keyword evidence="3" id="KW-1185">Reference proteome</keyword>
<protein>
    <submittedName>
        <fullName evidence="2">Uncharacterized protein</fullName>
    </submittedName>
</protein>
<dbReference type="Proteomes" id="UP000529795">
    <property type="component" value="Unassembled WGS sequence"/>
</dbReference>
<comment type="caution">
    <text evidence="2">The sequence shown here is derived from an EMBL/GenBank/DDBJ whole genome shotgun (WGS) entry which is preliminary data.</text>
</comment>
<feature type="region of interest" description="Disordered" evidence="1">
    <location>
        <begin position="51"/>
        <end position="74"/>
    </location>
</feature>
<proteinExistence type="predicted"/>
<organism evidence="2 3">
    <name type="scientific">Sphingomonas jinjuensis</name>
    <dbReference type="NCBI Taxonomy" id="535907"/>
    <lineage>
        <taxon>Bacteria</taxon>
        <taxon>Pseudomonadati</taxon>
        <taxon>Pseudomonadota</taxon>
        <taxon>Alphaproteobacteria</taxon>
        <taxon>Sphingomonadales</taxon>
        <taxon>Sphingomonadaceae</taxon>
        <taxon>Sphingomonas</taxon>
    </lineage>
</organism>
<evidence type="ECO:0000313" key="3">
    <source>
        <dbReference type="Proteomes" id="UP000529795"/>
    </source>
</evidence>
<name>A0A840FFR2_9SPHN</name>
<dbReference type="RefSeq" id="WP_183985195.1">
    <property type="nucleotide sequence ID" value="NZ_JACIEV010000007.1"/>
</dbReference>